<evidence type="ECO:0000313" key="2">
    <source>
        <dbReference type="Proteomes" id="UP000316778"/>
    </source>
</evidence>
<dbReference type="AlphaFoldDB" id="A0A562SPG3"/>
<name>A0A562SPG3_CHIJA</name>
<sequence>MLSLTVMEWEDIRTKARFAEYMQKYYPEKDALDVMNEIDRWLTQIRKQDE</sequence>
<evidence type="ECO:0000313" key="1">
    <source>
        <dbReference type="EMBL" id="TWI82576.1"/>
    </source>
</evidence>
<accession>A0A562SPG3</accession>
<keyword evidence="2" id="KW-1185">Reference proteome</keyword>
<organism evidence="1 2">
    <name type="scientific">Chitinophaga japonensis</name>
    <name type="common">Flexibacter japonensis</name>
    <dbReference type="NCBI Taxonomy" id="104662"/>
    <lineage>
        <taxon>Bacteria</taxon>
        <taxon>Pseudomonadati</taxon>
        <taxon>Bacteroidota</taxon>
        <taxon>Chitinophagia</taxon>
        <taxon>Chitinophagales</taxon>
        <taxon>Chitinophagaceae</taxon>
        <taxon>Chitinophaga</taxon>
    </lineage>
</organism>
<dbReference type="Proteomes" id="UP000316778">
    <property type="component" value="Unassembled WGS sequence"/>
</dbReference>
<proteinExistence type="predicted"/>
<protein>
    <submittedName>
        <fullName evidence="1">Uncharacterized protein</fullName>
    </submittedName>
</protein>
<gene>
    <name evidence="1" type="ORF">LX66_5150</name>
</gene>
<dbReference type="EMBL" id="VLLG01000006">
    <property type="protein sequence ID" value="TWI82576.1"/>
    <property type="molecule type" value="Genomic_DNA"/>
</dbReference>
<reference evidence="1 2" key="1">
    <citation type="journal article" date="2013" name="Stand. Genomic Sci.">
        <title>Genomic Encyclopedia of Type Strains, Phase I: The one thousand microbial genomes (KMG-I) project.</title>
        <authorList>
            <person name="Kyrpides N.C."/>
            <person name="Woyke T."/>
            <person name="Eisen J.A."/>
            <person name="Garrity G."/>
            <person name="Lilburn T.G."/>
            <person name="Beck B.J."/>
            <person name="Whitman W.B."/>
            <person name="Hugenholtz P."/>
            <person name="Klenk H.P."/>
        </authorList>
    </citation>
    <scope>NUCLEOTIDE SEQUENCE [LARGE SCALE GENOMIC DNA]</scope>
    <source>
        <strain evidence="1 2">DSM 13484</strain>
    </source>
</reference>
<comment type="caution">
    <text evidence="1">The sequence shown here is derived from an EMBL/GenBank/DDBJ whole genome shotgun (WGS) entry which is preliminary data.</text>
</comment>